<dbReference type="AlphaFoldDB" id="A0A452Z682"/>
<proteinExistence type="predicted"/>
<sequence length="131" mass="13797">ARHGTRQDLASERPARSPAENSRPSSDPGRGPSLPPPPEIKPPSPYPRHGHARLPACLLPPQSLSSSPRRGKKKKKPDWSPLSPNGRLVDPAPISSTSAGGWVAGGIGSLAPLLPSIQPIDPSRIQSNPIQ</sequence>
<reference evidence="2" key="3">
    <citation type="journal article" date="2017" name="Nature">
        <title>Genome sequence of the progenitor of the wheat D genome Aegilops tauschii.</title>
        <authorList>
            <person name="Luo M.C."/>
            <person name="Gu Y.Q."/>
            <person name="Puiu D."/>
            <person name="Wang H."/>
            <person name="Twardziok S.O."/>
            <person name="Deal K.R."/>
            <person name="Huo N."/>
            <person name="Zhu T."/>
            <person name="Wang L."/>
            <person name="Wang Y."/>
            <person name="McGuire P.E."/>
            <person name="Liu S."/>
            <person name="Long H."/>
            <person name="Ramasamy R.K."/>
            <person name="Rodriguez J.C."/>
            <person name="Van S.L."/>
            <person name="Yuan L."/>
            <person name="Wang Z."/>
            <person name="Xia Z."/>
            <person name="Xiao L."/>
            <person name="Anderson O.D."/>
            <person name="Ouyang S."/>
            <person name="Liang Y."/>
            <person name="Zimin A.V."/>
            <person name="Pertea G."/>
            <person name="Qi P."/>
            <person name="Bennetzen J.L."/>
            <person name="Dai X."/>
            <person name="Dawson M.W."/>
            <person name="Muller H.G."/>
            <person name="Kugler K."/>
            <person name="Rivarola-Duarte L."/>
            <person name="Spannagl M."/>
            <person name="Mayer K.F.X."/>
            <person name="Lu F.H."/>
            <person name="Bevan M.W."/>
            <person name="Leroy P."/>
            <person name="Li P."/>
            <person name="You F.M."/>
            <person name="Sun Q."/>
            <person name="Liu Z."/>
            <person name="Lyons E."/>
            <person name="Wicker T."/>
            <person name="Salzberg S.L."/>
            <person name="Devos K.M."/>
            <person name="Dvorak J."/>
        </authorList>
    </citation>
    <scope>NUCLEOTIDE SEQUENCE [LARGE SCALE GENOMIC DNA]</scope>
    <source>
        <strain evidence="2">cv. AL8/78</strain>
    </source>
</reference>
<accession>A0A452Z682</accession>
<feature type="region of interest" description="Disordered" evidence="1">
    <location>
        <begin position="1"/>
        <end position="131"/>
    </location>
</feature>
<name>A0A452Z682_AEGTS</name>
<feature type="compositionally biased region" description="Pro residues" evidence="1">
    <location>
        <begin position="33"/>
        <end position="46"/>
    </location>
</feature>
<keyword evidence="3" id="KW-1185">Reference proteome</keyword>
<dbReference type="Proteomes" id="UP000015105">
    <property type="component" value="Chromosome 1D"/>
</dbReference>
<reference evidence="3" key="2">
    <citation type="journal article" date="2017" name="Nat. Plants">
        <title>The Aegilops tauschii genome reveals multiple impacts of transposons.</title>
        <authorList>
            <person name="Zhao G."/>
            <person name="Zou C."/>
            <person name="Li K."/>
            <person name="Wang K."/>
            <person name="Li T."/>
            <person name="Gao L."/>
            <person name="Zhang X."/>
            <person name="Wang H."/>
            <person name="Yang Z."/>
            <person name="Liu X."/>
            <person name="Jiang W."/>
            <person name="Mao L."/>
            <person name="Kong X."/>
            <person name="Jiao Y."/>
            <person name="Jia J."/>
        </authorList>
    </citation>
    <scope>NUCLEOTIDE SEQUENCE [LARGE SCALE GENOMIC DNA]</scope>
    <source>
        <strain evidence="3">cv. AL8/78</strain>
    </source>
</reference>
<feature type="compositionally biased region" description="Low complexity" evidence="1">
    <location>
        <begin position="22"/>
        <end position="32"/>
    </location>
</feature>
<dbReference type="Gramene" id="AET1Gv20645700.3">
    <property type="protein sequence ID" value="AET1Gv20645700.3"/>
    <property type="gene ID" value="AET1Gv20645700"/>
</dbReference>
<feature type="compositionally biased region" description="Low complexity" evidence="1">
    <location>
        <begin position="54"/>
        <end position="68"/>
    </location>
</feature>
<reference evidence="2" key="4">
    <citation type="submission" date="2019-03" db="UniProtKB">
        <authorList>
            <consortium name="EnsemblPlants"/>
        </authorList>
    </citation>
    <scope>IDENTIFICATION</scope>
</reference>
<evidence type="ECO:0000256" key="1">
    <source>
        <dbReference type="SAM" id="MobiDB-lite"/>
    </source>
</evidence>
<organism evidence="2 3">
    <name type="scientific">Aegilops tauschii subsp. strangulata</name>
    <name type="common">Goatgrass</name>
    <dbReference type="NCBI Taxonomy" id="200361"/>
    <lineage>
        <taxon>Eukaryota</taxon>
        <taxon>Viridiplantae</taxon>
        <taxon>Streptophyta</taxon>
        <taxon>Embryophyta</taxon>
        <taxon>Tracheophyta</taxon>
        <taxon>Spermatophyta</taxon>
        <taxon>Magnoliopsida</taxon>
        <taxon>Liliopsida</taxon>
        <taxon>Poales</taxon>
        <taxon>Poaceae</taxon>
        <taxon>BOP clade</taxon>
        <taxon>Pooideae</taxon>
        <taxon>Triticodae</taxon>
        <taxon>Triticeae</taxon>
        <taxon>Triticinae</taxon>
        <taxon>Aegilops</taxon>
    </lineage>
</organism>
<reference evidence="3" key="1">
    <citation type="journal article" date="2014" name="Science">
        <title>Ancient hybridizations among the ancestral genomes of bread wheat.</title>
        <authorList>
            <consortium name="International Wheat Genome Sequencing Consortium,"/>
            <person name="Marcussen T."/>
            <person name="Sandve S.R."/>
            <person name="Heier L."/>
            <person name="Spannagl M."/>
            <person name="Pfeifer M."/>
            <person name="Jakobsen K.S."/>
            <person name="Wulff B.B."/>
            <person name="Steuernagel B."/>
            <person name="Mayer K.F."/>
            <person name="Olsen O.A."/>
        </authorList>
    </citation>
    <scope>NUCLEOTIDE SEQUENCE [LARGE SCALE GENOMIC DNA]</scope>
    <source>
        <strain evidence="3">cv. AL8/78</strain>
    </source>
</reference>
<protein>
    <submittedName>
        <fullName evidence="2">Uncharacterized protein</fullName>
    </submittedName>
</protein>
<evidence type="ECO:0000313" key="2">
    <source>
        <dbReference type="EnsemblPlants" id="AET1Gv20645700.3"/>
    </source>
</evidence>
<evidence type="ECO:0000313" key="3">
    <source>
        <dbReference type="Proteomes" id="UP000015105"/>
    </source>
</evidence>
<feature type="compositionally biased region" description="Basic and acidic residues" evidence="1">
    <location>
        <begin position="1"/>
        <end position="15"/>
    </location>
</feature>
<reference evidence="2" key="5">
    <citation type="journal article" date="2021" name="G3 (Bethesda)">
        <title>Aegilops tauschii genome assembly Aet v5.0 features greater sequence contiguity and improved annotation.</title>
        <authorList>
            <person name="Wang L."/>
            <person name="Zhu T."/>
            <person name="Rodriguez J.C."/>
            <person name="Deal K.R."/>
            <person name="Dubcovsky J."/>
            <person name="McGuire P.E."/>
            <person name="Lux T."/>
            <person name="Spannagl M."/>
            <person name="Mayer K.F.X."/>
            <person name="Baldrich P."/>
            <person name="Meyers B.C."/>
            <person name="Huo N."/>
            <person name="Gu Y.Q."/>
            <person name="Zhou H."/>
            <person name="Devos K.M."/>
            <person name="Bennetzen J.L."/>
            <person name="Unver T."/>
            <person name="Budak H."/>
            <person name="Gulick P.J."/>
            <person name="Galiba G."/>
            <person name="Kalapos B."/>
            <person name="Nelson D.R."/>
            <person name="Li P."/>
            <person name="You F.M."/>
            <person name="Luo M.C."/>
            <person name="Dvorak J."/>
        </authorList>
    </citation>
    <scope>NUCLEOTIDE SEQUENCE [LARGE SCALE GENOMIC DNA]</scope>
    <source>
        <strain evidence="2">cv. AL8/78</strain>
    </source>
</reference>
<dbReference type="EnsemblPlants" id="AET1Gv20645700.3">
    <property type="protein sequence ID" value="AET1Gv20645700.3"/>
    <property type="gene ID" value="AET1Gv20645700"/>
</dbReference>